<accession>A0A0A8ZWN6</accession>
<dbReference type="AlphaFoldDB" id="A0A0A8ZWN6"/>
<dbReference type="EMBL" id="GBRH01258698">
    <property type="protein sequence ID" value="JAD39197.1"/>
    <property type="molecule type" value="Transcribed_RNA"/>
</dbReference>
<evidence type="ECO:0000313" key="1">
    <source>
        <dbReference type="EMBL" id="JAD39197.1"/>
    </source>
</evidence>
<protein>
    <submittedName>
        <fullName evidence="1">Uncharacterized protein</fullName>
    </submittedName>
</protein>
<proteinExistence type="predicted"/>
<reference evidence="1" key="1">
    <citation type="submission" date="2014-09" db="EMBL/GenBank/DDBJ databases">
        <authorList>
            <person name="Magalhaes I.L.F."/>
            <person name="Oliveira U."/>
            <person name="Santos F.R."/>
            <person name="Vidigal T.H.D.A."/>
            <person name="Brescovit A.D."/>
            <person name="Santos A.J."/>
        </authorList>
    </citation>
    <scope>NUCLEOTIDE SEQUENCE</scope>
    <source>
        <tissue evidence="1">Shoot tissue taken approximately 20 cm above the soil surface</tissue>
    </source>
</reference>
<name>A0A0A8ZWN6_ARUDO</name>
<organism evidence="1">
    <name type="scientific">Arundo donax</name>
    <name type="common">Giant reed</name>
    <name type="synonym">Donax arundinaceus</name>
    <dbReference type="NCBI Taxonomy" id="35708"/>
    <lineage>
        <taxon>Eukaryota</taxon>
        <taxon>Viridiplantae</taxon>
        <taxon>Streptophyta</taxon>
        <taxon>Embryophyta</taxon>
        <taxon>Tracheophyta</taxon>
        <taxon>Spermatophyta</taxon>
        <taxon>Magnoliopsida</taxon>
        <taxon>Liliopsida</taxon>
        <taxon>Poales</taxon>
        <taxon>Poaceae</taxon>
        <taxon>PACMAD clade</taxon>
        <taxon>Arundinoideae</taxon>
        <taxon>Arundineae</taxon>
        <taxon>Arundo</taxon>
    </lineage>
</organism>
<reference evidence="1" key="2">
    <citation type="journal article" date="2015" name="Data Brief">
        <title>Shoot transcriptome of the giant reed, Arundo donax.</title>
        <authorList>
            <person name="Barrero R.A."/>
            <person name="Guerrero F.D."/>
            <person name="Moolhuijzen P."/>
            <person name="Goolsby J.A."/>
            <person name="Tidwell J."/>
            <person name="Bellgard S.E."/>
            <person name="Bellgard M.I."/>
        </authorList>
    </citation>
    <scope>NUCLEOTIDE SEQUENCE</scope>
    <source>
        <tissue evidence="1">Shoot tissue taken approximately 20 cm above the soil surface</tissue>
    </source>
</reference>
<sequence>MHSLMYHHKDHPRTPYRLEVNSQDAVWADCYFEQIKFSSCNFTA</sequence>